<evidence type="ECO:0000313" key="3">
    <source>
        <dbReference type="Proteomes" id="UP001244011"/>
    </source>
</evidence>
<dbReference type="RefSeq" id="XP_060284494.1">
    <property type="nucleotide sequence ID" value="XM_060431436.1"/>
</dbReference>
<gene>
    <name evidence="2" type="ORF">QBC33DRAFT_585374</name>
</gene>
<dbReference type="Proteomes" id="UP001244011">
    <property type="component" value="Unassembled WGS sequence"/>
</dbReference>
<keyword evidence="3" id="KW-1185">Reference proteome</keyword>
<proteinExistence type="predicted"/>
<organism evidence="2 3">
    <name type="scientific">Phialemonium atrogriseum</name>
    <dbReference type="NCBI Taxonomy" id="1093897"/>
    <lineage>
        <taxon>Eukaryota</taxon>
        <taxon>Fungi</taxon>
        <taxon>Dikarya</taxon>
        <taxon>Ascomycota</taxon>
        <taxon>Pezizomycotina</taxon>
        <taxon>Sordariomycetes</taxon>
        <taxon>Sordariomycetidae</taxon>
        <taxon>Cephalothecales</taxon>
        <taxon>Cephalothecaceae</taxon>
        <taxon>Phialemonium</taxon>
    </lineage>
</organism>
<accession>A0AAJ0FH60</accession>
<dbReference type="AlphaFoldDB" id="A0AAJ0FH60"/>
<evidence type="ECO:0000313" key="2">
    <source>
        <dbReference type="EMBL" id="KAK1768281.1"/>
    </source>
</evidence>
<feature type="chain" id="PRO_5042614393" evidence="1">
    <location>
        <begin position="16"/>
        <end position="204"/>
    </location>
</feature>
<dbReference type="EMBL" id="MU839006">
    <property type="protein sequence ID" value="KAK1768281.1"/>
    <property type="molecule type" value="Genomic_DNA"/>
</dbReference>
<dbReference type="Pfam" id="PF14273">
    <property type="entry name" value="DUF4360"/>
    <property type="match status" value="1"/>
</dbReference>
<reference evidence="2" key="1">
    <citation type="submission" date="2023-06" db="EMBL/GenBank/DDBJ databases">
        <title>Genome-scale phylogeny and comparative genomics of the fungal order Sordariales.</title>
        <authorList>
            <consortium name="Lawrence Berkeley National Laboratory"/>
            <person name="Hensen N."/>
            <person name="Bonometti L."/>
            <person name="Westerberg I."/>
            <person name="Brannstrom I.O."/>
            <person name="Guillou S."/>
            <person name="Cros-Aarteil S."/>
            <person name="Calhoun S."/>
            <person name="Haridas S."/>
            <person name="Kuo A."/>
            <person name="Mondo S."/>
            <person name="Pangilinan J."/>
            <person name="Riley R."/>
            <person name="Labutti K."/>
            <person name="Andreopoulos B."/>
            <person name="Lipzen A."/>
            <person name="Chen C."/>
            <person name="Yanf M."/>
            <person name="Daum C."/>
            <person name="Ng V."/>
            <person name="Clum A."/>
            <person name="Steindorff A."/>
            <person name="Ohm R."/>
            <person name="Martin F."/>
            <person name="Silar P."/>
            <person name="Natvig D."/>
            <person name="Lalanne C."/>
            <person name="Gautier V."/>
            <person name="Ament-Velasquez S.L."/>
            <person name="Kruys A."/>
            <person name="Hutchinson M.I."/>
            <person name="Powell A.J."/>
            <person name="Barry K."/>
            <person name="Miller A.N."/>
            <person name="Grigoriev I.V."/>
            <person name="Debuchy R."/>
            <person name="Gladieux P."/>
            <person name="Thoren M.H."/>
            <person name="Johannesson H."/>
        </authorList>
    </citation>
    <scope>NUCLEOTIDE SEQUENCE</scope>
    <source>
        <strain evidence="2">8032-3</strain>
    </source>
</reference>
<comment type="caution">
    <text evidence="2">The sequence shown here is derived from an EMBL/GenBank/DDBJ whole genome shotgun (WGS) entry which is preliminary data.</text>
</comment>
<dbReference type="PANTHER" id="PTHR38847">
    <property type="match status" value="1"/>
</dbReference>
<dbReference type="InterPro" id="IPR025649">
    <property type="entry name" value="DUF4360"/>
</dbReference>
<dbReference type="PANTHER" id="PTHR38847:SF1">
    <property type="entry name" value="PSEUDOURIDINE SYNTHASE RSUA_RLUA-LIKE DOMAIN-CONTAINING PROTEIN"/>
    <property type="match status" value="1"/>
</dbReference>
<feature type="signal peptide" evidence="1">
    <location>
        <begin position="1"/>
        <end position="15"/>
    </location>
</feature>
<protein>
    <submittedName>
        <fullName evidence="2">Secreted protein</fullName>
    </submittedName>
</protein>
<evidence type="ECO:0000256" key="1">
    <source>
        <dbReference type="SAM" id="SignalP"/>
    </source>
</evidence>
<sequence length="204" mass="21746">MKYAVALALPLLVAAQTVDKNAVKISSVSYSGNGCPQGSASTSISDDRTIVTLGFDGFQTYIGPGYDPTQKTKNCQLHLSLSYPSGFNFAVIDSVYHGFAELDAGVTGTFYSTYYFSENAAATTTTQTSINGGGIWADGQVYTKENLVPSEKYVRSRCGGGSSILNINNRIALTSTDSDASGVLTNDDATVAFTHQVHLKWFKC</sequence>
<name>A0AAJ0FH60_9PEZI</name>
<keyword evidence="1" id="KW-0732">Signal</keyword>
<dbReference type="GeneID" id="85314623"/>